<dbReference type="InterPro" id="IPR021823">
    <property type="entry name" value="DUF3408"/>
</dbReference>
<reference evidence="1" key="1">
    <citation type="submission" date="2019-03" db="EMBL/GenBank/DDBJ databases">
        <title>Single cell metagenomics reveals metabolic interactions within the superorganism composed of flagellate Streblomastix strix and complex community of Bacteroidetes bacteria on its surface.</title>
        <authorList>
            <person name="Treitli S.C."/>
            <person name="Kolisko M."/>
            <person name="Husnik F."/>
            <person name="Keeling P."/>
            <person name="Hampl V."/>
        </authorList>
    </citation>
    <scope>NUCLEOTIDE SEQUENCE</scope>
    <source>
        <strain evidence="1">STM</strain>
    </source>
</reference>
<evidence type="ECO:0000313" key="1">
    <source>
        <dbReference type="EMBL" id="KAA6331380.1"/>
    </source>
</evidence>
<protein>
    <recommendedName>
        <fullName evidence="2">DUF3408 domain-containing protein</fullName>
    </recommendedName>
</protein>
<accession>A0A5J4RDW0</accession>
<proteinExistence type="predicted"/>
<comment type="caution">
    <text evidence="1">The sequence shown here is derived from an EMBL/GenBank/DDBJ whole genome shotgun (WGS) entry which is preliminary data.</text>
</comment>
<organism evidence="1">
    <name type="scientific">termite gut metagenome</name>
    <dbReference type="NCBI Taxonomy" id="433724"/>
    <lineage>
        <taxon>unclassified sequences</taxon>
        <taxon>metagenomes</taxon>
        <taxon>organismal metagenomes</taxon>
    </lineage>
</organism>
<sequence length="91" mass="10458">MKKFSIHAITRQGNESPQDYESVFLQKNEVKNRQGINVSGEVYAAISEIARTLTGKDVSVSGYIDNVLRLHLEAYRDEINKLYKRSRKDLI</sequence>
<gene>
    <name evidence="1" type="ORF">EZS27_020013</name>
</gene>
<dbReference type="AlphaFoldDB" id="A0A5J4RDW0"/>
<dbReference type="Pfam" id="PF11888">
    <property type="entry name" value="DUF3408"/>
    <property type="match status" value="1"/>
</dbReference>
<evidence type="ECO:0008006" key="2">
    <source>
        <dbReference type="Google" id="ProtNLM"/>
    </source>
</evidence>
<name>A0A5J4RDW0_9ZZZZ</name>
<dbReference type="EMBL" id="SNRY01001378">
    <property type="protein sequence ID" value="KAA6331380.1"/>
    <property type="molecule type" value="Genomic_DNA"/>
</dbReference>